<dbReference type="Proteomes" id="UP000185003">
    <property type="component" value="Unassembled WGS sequence"/>
</dbReference>
<reference evidence="1 2" key="1">
    <citation type="submission" date="2016-11" db="EMBL/GenBank/DDBJ databases">
        <authorList>
            <person name="Jaros S."/>
            <person name="Januszkiewicz K."/>
            <person name="Wedrychowicz H."/>
        </authorList>
    </citation>
    <scope>NUCLEOTIDE SEQUENCE [LARGE SCALE GENOMIC DNA]</scope>
    <source>
        <strain evidence="1 2">DSM 24787</strain>
    </source>
</reference>
<dbReference type="RefSeq" id="WP_074237871.1">
    <property type="nucleotide sequence ID" value="NZ_FSRA01000001.1"/>
</dbReference>
<dbReference type="STRING" id="536979.SAMN04488055_0694"/>
<accession>A0A1N6DFF0</accession>
<keyword evidence="2" id="KW-1185">Reference proteome</keyword>
<name>A0A1N6DFF0_9BACT</name>
<dbReference type="EMBL" id="FSRA01000001">
    <property type="protein sequence ID" value="SIN69522.1"/>
    <property type="molecule type" value="Genomic_DNA"/>
</dbReference>
<evidence type="ECO:0000313" key="2">
    <source>
        <dbReference type="Proteomes" id="UP000185003"/>
    </source>
</evidence>
<protein>
    <submittedName>
        <fullName evidence="1">Uncharacterized protein</fullName>
    </submittedName>
</protein>
<evidence type="ECO:0000313" key="1">
    <source>
        <dbReference type="EMBL" id="SIN69522.1"/>
    </source>
</evidence>
<dbReference type="AlphaFoldDB" id="A0A1N6DFF0"/>
<organism evidence="1 2">
    <name type="scientific">Chitinophaga niabensis</name>
    <dbReference type="NCBI Taxonomy" id="536979"/>
    <lineage>
        <taxon>Bacteria</taxon>
        <taxon>Pseudomonadati</taxon>
        <taxon>Bacteroidota</taxon>
        <taxon>Chitinophagia</taxon>
        <taxon>Chitinophagales</taxon>
        <taxon>Chitinophagaceae</taxon>
        <taxon>Chitinophaga</taxon>
    </lineage>
</organism>
<dbReference type="OrthoDB" id="1488726at2"/>
<gene>
    <name evidence="1" type="ORF">SAMN04488055_0694</name>
</gene>
<dbReference type="PROSITE" id="PS51257">
    <property type="entry name" value="PROKAR_LIPOPROTEIN"/>
    <property type="match status" value="1"/>
</dbReference>
<proteinExistence type="predicted"/>
<sequence>MKKLILSIAVISAVGITSCRKDKQVTNDFSDLGTMTAFFEAYAPKAESFTLDASVGGTITTSKGTKIKFPANVFLDANNNVVSGNIKVHVKDILKPSDMILGDKPTMDAKGGFLRSFGELIVKADKNGAELGIKKDSAQVVVPLGIREAQGQGNKIPIWDGDTTISTTSTGYNHVNAPSSVTSSIKVPKGVNWIDMGTTATSNPAGTESTFMLDALGQWRNCDALLNNGGTRVTVLGYFTVNYNEQTNSNYTGKEPTMLFFKQKNQNTLIKLYNVIVNAPAGKEGLLSYQQSFTVGMEGTFLAISSKNGKFYAHMKDVTIPAPNGTDNYVGIDFIPQEVSEAALIGLINQMNSK</sequence>